<evidence type="ECO:0000256" key="8">
    <source>
        <dbReference type="HAMAP-Rule" id="MF_00265"/>
    </source>
</evidence>
<dbReference type="GO" id="GO:0090729">
    <property type="term" value="F:toxin activity"/>
    <property type="evidence" value="ECO:0007669"/>
    <property type="project" value="UniProtKB-KW"/>
</dbReference>
<keyword evidence="3 8" id="KW-0540">Nuclease</keyword>
<dbReference type="GO" id="GO:0000287">
    <property type="term" value="F:magnesium ion binding"/>
    <property type="evidence" value="ECO:0007669"/>
    <property type="project" value="UniProtKB-UniRule"/>
</dbReference>
<protein>
    <recommendedName>
        <fullName evidence="8">Ribonuclease VapC</fullName>
        <shortName evidence="8">RNase VapC</shortName>
        <ecNumber evidence="8">3.1.-.-</ecNumber>
    </recommendedName>
    <alternativeName>
        <fullName evidence="8">Toxin VapC</fullName>
    </alternativeName>
</protein>
<dbReference type="InterPro" id="IPR002716">
    <property type="entry name" value="PIN_dom"/>
</dbReference>
<dbReference type="EMBL" id="VZOK01000013">
    <property type="protein sequence ID" value="KAB0638618.1"/>
    <property type="molecule type" value="Genomic_DNA"/>
</dbReference>
<proteinExistence type="inferred from homology"/>
<evidence type="ECO:0000259" key="9">
    <source>
        <dbReference type="Pfam" id="PF01850"/>
    </source>
</evidence>
<dbReference type="InterPro" id="IPR029060">
    <property type="entry name" value="PIN-like_dom_sf"/>
</dbReference>
<evidence type="ECO:0000256" key="3">
    <source>
        <dbReference type="ARBA" id="ARBA00022722"/>
    </source>
</evidence>
<dbReference type="Gene3D" id="3.40.50.1010">
    <property type="entry name" value="5'-nuclease"/>
    <property type="match status" value="1"/>
</dbReference>
<evidence type="ECO:0000313" key="10">
    <source>
        <dbReference type="EMBL" id="KAB0638618.1"/>
    </source>
</evidence>
<reference evidence="10 11" key="1">
    <citation type="submission" date="2019-09" db="EMBL/GenBank/DDBJ databases">
        <title>Draft genome sequences of 48 bacterial type strains from the CCUG.</title>
        <authorList>
            <person name="Tunovic T."/>
            <person name="Pineiro-Iglesias B."/>
            <person name="Unosson C."/>
            <person name="Inganas E."/>
            <person name="Ohlen M."/>
            <person name="Cardew S."/>
            <person name="Jensie-Markopoulos S."/>
            <person name="Salva-Serra F."/>
            <person name="Jaen-Luchoro D."/>
            <person name="Karlsson R."/>
            <person name="Svensson-Stadler L."/>
            <person name="Chun J."/>
            <person name="Moore E."/>
        </authorList>
    </citation>
    <scope>NUCLEOTIDE SEQUENCE [LARGE SCALE GENOMIC DNA]</scope>
    <source>
        <strain evidence="10 11">CCUG 65686</strain>
    </source>
</reference>
<keyword evidence="6 8" id="KW-0460">Magnesium</keyword>
<dbReference type="GO" id="GO:0004540">
    <property type="term" value="F:RNA nuclease activity"/>
    <property type="evidence" value="ECO:0007669"/>
    <property type="project" value="InterPro"/>
</dbReference>
<organism evidence="10 11">
    <name type="scientific">Burkholderia stagnalis</name>
    <dbReference type="NCBI Taxonomy" id="1503054"/>
    <lineage>
        <taxon>Bacteria</taxon>
        <taxon>Pseudomonadati</taxon>
        <taxon>Pseudomonadota</taxon>
        <taxon>Betaproteobacteria</taxon>
        <taxon>Burkholderiales</taxon>
        <taxon>Burkholderiaceae</taxon>
        <taxon>Burkholderia</taxon>
        <taxon>Burkholderia cepacia complex</taxon>
    </lineage>
</organism>
<evidence type="ECO:0000256" key="6">
    <source>
        <dbReference type="ARBA" id="ARBA00022842"/>
    </source>
</evidence>
<dbReference type="InterPro" id="IPR050556">
    <property type="entry name" value="Type_II_TA_system_RNase"/>
</dbReference>
<dbReference type="Pfam" id="PF01850">
    <property type="entry name" value="PIN"/>
    <property type="match status" value="1"/>
</dbReference>
<name>A0A6L3MZQ0_9BURK</name>
<dbReference type="RefSeq" id="WP_059884209.1">
    <property type="nucleotide sequence ID" value="NZ_CABVPM010000012.1"/>
</dbReference>
<evidence type="ECO:0000256" key="2">
    <source>
        <dbReference type="ARBA" id="ARBA00022649"/>
    </source>
</evidence>
<keyword evidence="5 8" id="KW-0378">Hydrolase</keyword>
<feature type="domain" description="PIN" evidence="9">
    <location>
        <begin position="3"/>
        <end position="122"/>
    </location>
</feature>
<sequence length="133" mass="14410">MKYLLDANAIIAILKGEPAMLARLRTHQPADFGLPSIVAHELYDGAYKSQRAAANLARVEALQFEVVAFDAEDAQHAGEIRAQLAAAGTPIGPYDVLIAGQARARQLVLITHNMREFVRVAGLQVEDWHAAAP</sequence>
<dbReference type="CDD" id="cd18745">
    <property type="entry name" value="PIN_VapC4-5_FitB-like"/>
    <property type="match status" value="1"/>
</dbReference>
<dbReference type="PANTHER" id="PTHR33653">
    <property type="entry name" value="RIBONUCLEASE VAPC2"/>
    <property type="match status" value="1"/>
</dbReference>
<keyword evidence="8" id="KW-0800">Toxin</keyword>
<dbReference type="EC" id="3.1.-.-" evidence="8"/>
<dbReference type="InterPro" id="IPR022907">
    <property type="entry name" value="VapC_family"/>
</dbReference>
<dbReference type="PANTHER" id="PTHR33653:SF1">
    <property type="entry name" value="RIBONUCLEASE VAPC2"/>
    <property type="match status" value="1"/>
</dbReference>
<feature type="binding site" evidence="8">
    <location>
        <position position="95"/>
    </location>
    <ligand>
        <name>Mg(2+)</name>
        <dbReference type="ChEBI" id="CHEBI:18420"/>
    </ligand>
</feature>
<evidence type="ECO:0000256" key="7">
    <source>
        <dbReference type="ARBA" id="ARBA00038093"/>
    </source>
</evidence>
<gene>
    <name evidence="8" type="primary">vapC</name>
    <name evidence="10" type="ORF">F7R25_10935</name>
</gene>
<comment type="caution">
    <text evidence="10">The sequence shown here is derived from an EMBL/GenBank/DDBJ whole genome shotgun (WGS) entry which is preliminary data.</text>
</comment>
<evidence type="ECO:0000256" key="1">
    <source>
        <dbReference type="ARBA" id="ARBA00001946"/>
    </source>
</evidence>
<accession>A0A6L3MZQ0</accession>
<keyword evidence="2 8" id="KW-1277">Toxin-antitoxin system</keyword>
<comment type="cofactor">
    <cofactor evidence="1 8">
        <name>Mg(2+)</name>
        <dbReference type="ChEBI" id="CHEBI:18420"/>
    </cofactor>
</comment>
<dbReference type="HAMAP" id="MF_00265">
    <property type="entry name" value="VapC_Nob1"/>
    <property type="match status" value="1"/>
</dbReference>
<keyword evidence="4 8" id="KW-0479">Metal-binding</keyword>
<evidence type="ECO:0000256" key="4">
    <source>
        <dbReference type="ARBA" id="ARBA00022723"/>
    </source>
</evidence>
<dbReference type="AlphaFoldDB" id="A0A6L3MZQ0"/>
<dbReference type="Proteomes" id="UP000473470">
    <property type="component" value="Unassembled WGS sequence"/>
</dbReference>
<evidence type="ECO:0000256" key="5">
    <source>
        <dbReference type="ARBA" id="ARBA00022801"/>
    </source>
</evidence>
<dbReference type="GO" id="GO:0016787">
    <property type="term" value="F:hydrolase activity"/>
    <property type="evidence" value="ECO:0007669"/>
    <property type="project" value="UniProtKB-KW"/>
</dbReference>
<dbReference type="SUPFAM" id="SSF88723">
    <property type="entry name" value="PIN domain-like"/>
    <property type="match status" value="1"/>
</dbReference>
<comment type="similarity">
    <text evidence="7 8">Belongs to the PINc/VapC protein family.</text>
</comment>
<comment type="function">
    <text evidence="8">Toxic component of a toxin-antitoxin (TA) system. An RNase.</text>
</comment>
<evidence type="ECO:0000313" key="11">
    <source>
        <dbReference type="Proteomes" id="UP000473470"/>
    </source>
</evidence>
<feature type="binding site" evidence="8">
    <location>
        <position position="6"/>
    </location>
    <ligand>
        <name>Mg(2+)</name>
        <dbReference type="ChEBI" id="CHEBI:18420"/>
    </ligand>
</feature>